<evidence type="ECO:0000313" key="8">
    <source>
        <dbReference type="Proteomes" id="UP000199632"/>
    </source>
</evidence>
<dbReference type="PANTHER" id="PTHR47359:SF3">
    <property type="entry name" value="NLP_P60 DOMAIN-CONTAINING PROTEIN-RELATED"/>
    <property type="match status" value="1"/>
</dbReference>
<keyword evidence="3 7" id="KW-0378">Hydrolase</keyword>
<gene>
    <name evidence="7" type="ORF">SAMN05421684_0038</name>
</gene>
<dbReference type="Gene3D" id="6.10.250.3150">
    <property type="match status" value="1"/>
</dbReference>
<reference evidence="8" key="1">
    <citation type="submission" date="2016-10" db="EMBL/GenBank/DDBJ databases">
        <authorList>
            <person name="Varghese N."/>
            <person name="Submissions S."/>
        </authorList>
    </citation>
    <scope>NUCLEOTIDE SEQUENCE [LARGE SCALE GENOMIC DNA]</scope>
    <source>
        <strain evidence="8">DSM 44718</strain>
    </source>
</reference>
<evidence type="ECO:0000256" key="5">
    <source>
        <dbReference type="SAM" id="SignalP"/>
    </source>
</evidence>
<evidence type="ECO:0000256" key="2">
    <source>
        <dbReference type="ARBA" id="ARBA00022670"/>
    </source>
</evidence>
<dbReference type="STRING" id="137265.SAMN05421684_0038"/>
<dbReference type="PANTHER" id="PTHR47359">
    <property type="entry name" value="PEPTIDOGLYCAN DL-ENDOPEPTIDASE CWLO"/>
    <property type="match status" value="1"/>
</dbReference>
<dbReference type="Pfam" id="PF00877">
    <property type="entry name" value="NLPC_P60"/>
    <property type="match status" value="1"/>
</dbReference>
<feature type="domain" description="NlpC/P60" evidence="6">
    <location>
        <begin position="202"/>
        <end position="317"/>
    </location>
</feature>
<dbReference type="SUPFAM" id="SSF54001">
    <property type="entry name" value="Cysteine proteinases"/>
    <property type="match status" value="1"/>
</dbReference>
<evidence type="ECO:0000259" key="6">
    <source>
        <dbReference type="PROSITE" id="PS51935"/>
    </source>
</evidence>
<accession>A0A1H3KC86</accession>
<evidence type="ECO:0000256" key="3">
    <source>
        <dbReference type="ARBA" id="ARBA00022801"/>
    </source>
</evidence>
<keyword evidence="4" id="KW-0788">Thiol protease</keyword>
<evidence type="ECO:0000256" key="1">
    <source>
        <dbReference type="ARBA" id="ARBA00007074"/>
    </source>
</evidence>
<keyword evidence="8" id="KW-1185">Reference proteome</keyword>
<name>A0A1H3KC86_9ACTN</name>
<sequence>MRASRPFVHVLLAVCFGLVAAVLPAGLAAAEPSPQQIEAEIDKKWRQLEPVIEQYNKVHSQLEKNQRKAKDLQKKITPLSLQADIALDRIGAIAAQHYKAGPSSELTMLLSGGNTSDITDQLAMIDMLARHEQAQIADVVAARDKFNAEKVKLDALVAENKKTDTELAARKKTIAADIKKLEASLPPTRVNVANCPKITTVTTAEGTAVRTACQQVGKPYVFNTDGPSTFDCSGLTLYAWGKAGVSLTHYTGDQWDETYAVSSPRAGDLVFFYSPISHVGLYIGNGKMVHAPRAGEPVQVSSVSNMPITGYRSVKKR</sequence>
<dbReference type="InterPro" id="IPR051794">
    <property type="entry name" value="PG_Endopeptidase_C40"/>
</dbReference>
<feature type="signal peptide" evidence="5">
    <location>
        <begin position="1"/>
        <end position="20"/>
    </location>
</feature>
<evidence type="ECO:0000313" key="7">
    <source>
        <dbReference type="EMBL" id="SDY49164.1"/>
    </source>
</evidence>
<dbReference type="PROSITE" id="PS51935">
    <property type="entry name" value="NLPC_P60"/>
    <property type="match status" value="1"/>
</dbReference>
<dbReference type="GO" id="GO:0008234">
    <property type="term" value="F:cysteine-type peptidase activity"/>
    <property type="evidence" value="ECO:0007669"/>
    <property type="project" value="UniProtKB-KW"/>
</dbReference>
<protein>
    <submittedName>
        <fullName evidence="7">Cell wall-associated hydrolase, NlpC family</fullName>
    </submittedName>
</protein>
<dbReference type="EMBL" id="FNQB01000001">
    <property type="protein sequence ID" value="SDY49164.1"/>
    <property type="molecule type" value="Genomic_DNA"/>
</dbReference>
<comment type="similarity">
    <text evidence="1">Belongs to the peptidase C40 family.</text>
</comment>
<keyword evidence="2" id="KW-0645">Protease</keyword>
<feature type="chain" id="PRO_5038774466" evidence="5">
    <location>
        <begin position="21"/>
        <end position="317"/>
    </location>
</feature>
<dbReference type="AlphaFoldDB" id="A0A1H3KC86"/>
<dbReference type="InterPro" id="IPR000064">
    <property type="entry name" value="NLP_P60_dom"/>
</dbReference>
<evidence type="ECO:0000256" key="4">
    <source>
        <dbReference type="ARBA" id="ARBA00022807"/>
    </source>
</evidence>
<proteinExistence type="inferred from homology"/>
<dbReference type="GO" id="GO:0006508">
    <property type="term" value="P:proteolysis"/>
    <property type="evidence" value="ECO:0007669"/>
    <property type="project" value="UniProtKB-KW"/>
</dbReference>
<dbReference type="InterPro" id="IPR038765">
    <property type="entry name" value="Papain-like_cys_pep_sf"/>
</dbReference>
<organism evidence="7 8">
    <name type="scientific">Asanoa ishikariensis</name>
    <dbReference type="NCBI Taxonomy" id="137265"/>
    <lineage>
        <taxon>Bacteria</taxon>
        <taxon>Bacillati</taxon>
        <taxon>Actinomycetota</taxon>
        <taxon>Actinomycetes</taxon>
        <taxon>Micromonosporales</taxon>
        <taxon>Micromonosporaceae</taxon>
        <taxon>Asanoa</taxon>
    </lineage>
</organism>
<dbReference type="Proteomes" id="UP000199632">
    <property type="component" value="Unassembled WGS sequence"/>
</dbReference>
<keyword evidence="5" id="KW-0732">Signal</keyword>
<dbReference type="Gene3D" id="3.90.1720.10">
    <property type="entry name" value="endopeptidase domain like (from Nostoc punctiforme)"/>
    <property type="match status" value="1"/>
</dbReference>